<dbReference type="EMBL" id="JAUEPS010000143">
    <property type="protein sequence ID" value="KAK0435704.1"/>
    <property type="molecule type" value="Genomic_DNA"/>
</dbReference>
<gene>
    <name evidence="1" type="ORF">EV420DRAFT_1653019</name>
</gene>
<dbReference type="Proteomes" id="UP001175211">
    <property type="component" value="Unassembled WGS sequence"/>
</dbReference>
<protein>
    <submittedName>
        <fullName evidence="1">Uncharacterized protein</fullName>
    </submittedName>
</protein>
<name>A0AA39J4X4_ARMTA</name>
<evidence type="ECO:0000313" key="2">
    <source>
        <dbReference type="Proteomes" id="UP001175211"/>
    </source>
</evidence>
<organism evidence="1 2">
    <name type="scientific">Armillaria tabescens</name>
    <name type="common">Ringless honey mushroom</name>
    <name type="synonym">Agaricus tabescens</name>
    <dbReference type="NCBI Taxonomy" id="1929756"/>
    <lineage>
        <taxon>Eukaryota</taxon>
        <taxon>Fungi</taxon>
        <taxon>Dikarya</taxon>
        <taxon>Basidiomycota</taxon>
        <taxon>Agaricomycotina</taxon>
        <taxon>Agaricomycetes</taxon>
        <taxon>Agaricomycetidae</taxon>
        <taxon>Agaricales</taxon>
        <taxon>Marasmiineae</taxon>
        <taxon>Physalacriaceae</taxon>
        <taxon>Desarmillaria</taxon>
    </lineage>
</organism>
<proteinExistence type="predicted"/>
<reference evidence="1" key="1">
    <citation type="submission" date="2023-06" db="EMBL/GenBank/DDBJ databases">
        <authorList>
            <consortium name="Lawrence Berkeley National Laboratory"/>
            <person name="Ahrendt S."/>
            <person name="Sahu N."/>
            <person name="Indic B."/>
            <person name="Wong-Bajracharya J."/>
            <person name="Merenyi Z."/>
            <person name="Ke H.-M."/>
            <person name="Monk M."/>
            <person name="Kocsube S."/>
            <person name="Drula E."/>
            <person name="Lipzen A."/>
            <person name="Balint B."/>
            <person name="Henrissat B."/>
            <person name="Andreopoulos B."/>
            <person name="Martin F.M."/>
            <person name="Harder C.B."/>
            <person name="Rigling D."/>
            <person name="Ford K.L."/>
            <person name="Foster G.D."/>
            <person name="Pangilinan J."/>
            <person name="Papanicolaou A."/>
            <person name="Barry K."/>
            <person name="LaButti K."/>
            <person name="Viragh M."/>
            <person name="Koriabine M."/>
            <person name="Yan M."/>
            <person name="Riley R."/>
            <person name="Champramary S."/>
            <person name="Plett K.L."/>
            <person name="Tsai I.J."/>
            <person name="Slot J."/>
            <person name="Sipos G."/>
            <person name="Plett J."/>
            <person name="Nagy L.G."/>
            <person name="Grigoriev I.V."/>
        </authorList>
    </citation>
    <scope>NUCLEOTIDE SEQUENCE</scope>
    <source>
        <strain evidence="1">CCBAS 213</strain>
    </source>
</reference>
<sequence length="301" mass="34794">MGGWSRKRYDSFCNEWDLCKALALSDSPDDNDDYNSYGSDDNDFYQKQSNILLVDKDQEQANHNEERFSSKMDLQRMYTDIVEDCSEEVSLHAYEAVDDIVYSQFGYSPIGEVPDLPSTPPWDRVCKFVRLGWNTGMSDAYRPRICKFFGILQSTKSIHDIPSDSYDLRQPDADVMLSFKYRLGWRFLTGGRQNTRDQEYYLIHSDKTEEVLLLSSSVSTMQVLCHQWGCKLGQSIHDIICELLDKDIAFNFAIPGSCCQPKAEPNPIHSRIVGYQPKNYVPDHLDFIAYEWHHNAFLQSP</sequence>
<dbReference type="GeneID" id="85362249"/>
<dbReference type="AlphaFoldDB" id="A0AA39J4X4"/>
<dbReference type="RefSeq" id="XP_060322064.1">
    <property type="nucleotide sequence ID" value="XM_060478701.1"/>
</dbReference>
<comment type="caution">
    <text evidence="1">The sequence shown here is derived from an EMBL/GenBank/DDBJ whole genome shotgun (WGS) entry which is preliminary data.</text>
</comment>
<accession>A0AA39J4X4</accession>
<evidence type="ECO:0000313" key="1">
    <source>
        <dbReference type="EMBL" id="KAK0435704.1"/>
    </source>
</evidence>
<keyword evidence="2" id="KW-1185">Reference proteome</keyword>